<dbReference type="EMBL" id="JAUSUG010000012">
    <property type="protein sequence ID" value="MDQ0255714.1"/>
    <property type="molecule type" value="Genomic_DNA"/>
</dbReference>
<evidence type="ECO:0000313" key="3">
    <source>
        <dbReference type="Proteomes" id="UP001230005"/>
    </source>
</evidence>
<evidence type="ECO:0008006" key="4">
    <source>
        <dbReference type="Google" id="ProtNLM"/>
    </source>
</evidence>
<feature type="coiled-coil region" evidence="1">
    <location>
        <begin position="8"/>
        <end position="69"/>
    </location>
</feature>
<sequence>MDKKYFSIKEANELLPTLEKEILSLQELQWEFKNILVQLKKIKEINVTTEQKEDNIFRLESKLEFLELQGKLHIKNIENYGVQLKSIEMGLLDFPAILDGEEVLLCWKQGEDEITFYHGKREGFAGRRPLP</sequence>
<accession>A0ABT9ZXZ1</accession>
<dbReference type="RefSeq" id="WP_307326805.1">
    <property type="nucleotide sequence ID" value="NZ_JAUSUG010000012.1"/>
</dbReference>
<reference evidence="2 3" key="1">
    <citation type="submission" date="2023-07" db="EMBL/GenBank/DDBJ databases">
        <title>Genomic Encyclopedia of Type Strains, Phase IV (KMG-IV): sequencing the most valuable type-strain genomes for metagenomic binning, comparative biology and taxonomic classification.</title>
        <authorList>
            <person name="Goeker M."/>
        </authorList>
    </citation>
    <scope>NUCLEOTIDE SEQUENCE [LARGE SCALE GENOMIC DNA]</scope>
    <source>
        <strain evidence="2 3">DSM 9768</strain>
    </source>
</reference>
<proteinExistence type="predicted"/>
<dbReference type="Proteomes" id="UP001230005">
    <property type="component" value="Unassembled WGS sequence"/>
</dbReference>
<gene>
    <name evidence="2" type="ORF">J2S74_003096</name>
</gene>
<dbReference type="InterPro" id="IPR018699">
    <property type="entry name" value="DUF2203"/>
</dbReference>
<evidence type="ECO:0000313" key="2">
    <source>
        <dbReference type="EMBL" id="MDQ0255714.1"/>
    </source>
</evidence>
<name>A0ABT9ZXZ1_9BACI</name>
<dbReference type="PIRSF" id="PIRSF016498">
    <property type="entry name" value="UCP016498"/>
    <property type="match status" value="1"/>
</dbReference>
<keyword evidence="3" id="KW-1185">Reference proteome</keyword>
<keyword evidence="1" id="KW-0175">Coiled coil</keyword>
<dbReference type="Pfam" id="PF09969">
    <property type="entry name" value="DUF2203"/>
    <property type="match status" value="1"/>
</dbReference>
<protein>
    <recommendedName>
        <fullName evidence="4">DUF2203 domain-containing protein</fullName>
    </recommendedName>
</protein>
<organism evidence="2 3">
    <name type="scientific">Evansella vedderi</name>
    <dbReference type="NCBI Taxonomy" id="38282"/>
    <lineage>
        <taxon>Bacteria</taxon>
        <taxon>Bacillati</taxon>
        <taxon>Bacillota</taxon>
        <taxon>Bacilli</taxon>
        <taxon>Bacillales</taxon>
        <taxon>Bacillaceae</taxon>
        <taxon>Evansella</taxon>
    </lineage>
</organism>
<evidence type="ECO:0000256" key="1">
    <source>
        <dbReference type="SAM" id="Coils"/>
    </source>
</evidence>
<comment type="caution">
    <text evidence="2">The sequence shown here is derived from an EMBL/GenBank/DDBJ whole genome shotgun (WGS) entry which is preliminary data.</text>
</comment>